<accession>A0A2P2N6N1</accession>
<protein>
    <submittedName>
        <fullName evidence="1">Uncharacterized protein</fullName>
    </submittedName>
</protein>
<name>A0A2P2N6N1_RHIMU</name>
<dbReference type="EMBL" id="GGEC01057675">
    <property type="protein sequence ID" value="MBX38159.1"/>
    <property type="molecule type" value="Transcribed_RNA"/>
</dbReference>
<proteinExistence type="predicted"/>
<reference evidence="1" key="1">
    <citation type="submission" date="2018-02" db="EMBL/GenBank/DDBJ databases">
        <title>Rhizophora mucronata_Transcriptome.</title>
        <authorList>
            <person name="Meera S.P."/>
            <person name="Sreeshan A."/>
            <person name="Augustine A."/>
        </authorList>
    </citation>
    <scope>NUCLEOTIDE SEQUENCE</scope>
    <source>
        <tissue evidence="1">Leaf</tissue>
    </source>
</reference>
<sequence>MSLLLRVISLRPILIVFPRAALWGCKNFAVV</sequence>
<evidence type="ECO:0000313" key="1">
    <source>
        <dbReference type="EMBL" id="MBX38159.1"/>
    </source>
</evidence>
<organism evidence="1">
    <name type="scientific">Rhizophora mucronata</name>
    <name type="common">Asiatic mangrove</name>
    <dbReference type="NCBI Taxonomy" id="61149"/>
    <lineage>
        <taxon>Eukaryota</taxon>
        <taxon>Viridiplantae</taxon>
        <taxon>Streptophyta</taxon>
        <taxon>Embryophyta</taxon>
        <taxon>Tracheophyta</taxon>
        <taxon>Spermatophyta</taxon>
        <taxon>Magnoliopsida</taxon>
        <taxon>eudicotyledons</taxon>
        <taxon>Gunneridae</taxon>
        <taxon>Pentapetalae</taxon>
        <taxon>rosids</taxon>
        <taxon>fabids</taxon>
        <taxon>Malpighiales</taxon>
        <taxon>Rhizophoraceae</taxon>
        <taxon>Rhizophora</taxon>
    </lineage>
</organism>
<dbReference type="AlphaFoldDB" id="A0A2P2N6N1"/>